<name>A0A318TLJ4_9BRAD</name>
<dbReference type="PRINTS" id="PR00702">
    <property type="entry name" value="ACRIFLAVINRP"/>
</dbReference>
<evidence type="ECO:0000256" key="8">
    <source>
        <dbReference type="SAM" id="Phobius"/>
    </source>
</evidence>
<comment type="caution">
    <text evidence="9">The sequence shown here is derived from an EMBL/GenBank/DDBJ whole genome shotgun (WGS) entry which is preliminary data.</text>
</comment>
<dbReference type="FunFam" id="3.30.70.1430:FF:000001">
    <property type="entry name" value="Efflux pump membrane transporter"/>
    <property type="match status" value="1"/>
</dbReference>
<evidence type="ECO:0000313" key="10">
    <source>
        <dbReference type="Proteomes" id="UP000248148"/>
    </source>
</evidence>
<feature type="transmembrane region" description="Helical" evidence="8">
    <location>
        <begin position="463"/>
        <end position="490"/>
    </location>
</feature>
<dbReference type="SUPFAM" id="SSF82693">
    <property type="entry name" value="Multidrug efflux transporter AcrB pore domain, PN1, PN2, PC1 and PC2 subdomains"/>
    <property type="match status" value="3"/>
</dbReference>
<dbReference type="Gene3D" id="1.20.1640.10">
    <property type="entry name" value="Multidrug efflux transporter AcrB transmembrane domain"/>
    <property type="match status" value="2"/>
</dbReference>
<accession>A0A318TLJ4</accession>
<feature type="transmembrane region" description="Helical" evidence="8">
    <location>
        <begin position="986"/>
        <end position="1012"/>
    </location>
</feature>
<feature type="transmembrane region" description="Helical" evidence="8">
    <location>
        <begin position="360"/>
        <end position="380"/>
    </location>
</feature>
<sequence length="1039" mass="112580">MTLSELCIRRPVMTTLLTASIIAFGIFGFRLLPVSALPKVDFPTIAVTATLPGASADTMAASVAGVIERQLSTIAGISSMTSSSSQGTSVITIQFDLDRSIDAAALDVQTALTIAQRRLPVEMKNPPSFRKVNPAEFPVLFIALSSGTLPLSTVNEYGSITIGQALSQVSGVAQVTIYGEQKFAIRVQADPEIAAARGLSLDDIRAAVSAANSSTPVGTLNGPKQDVALQASGQMDKAEDYRQIVVAWRSGSPVKLDEVARIYDSVENDKIATWFNGERAIVLAIQKQPDANTVAVVDAVRSKLPSLRAQVPPSINMQVLMDRSISVRQSVADVEHTLLIAVALVILVIFLFLRSASATFIPALAVPISLIGTCAVMYMLDFSINNMTLLALTLSVGFVVDDAIVMLENIVRHIEHGMRPFEAALKGAREIGFTIISITFSLIAVFIPVLLMGGIVGRVFREFAVTISVAILVSGFVSLTLTPMLCARLLRAHDPAHRQNWLLRQFERMFAGWLRGYEWALDKVLAHKFLMLLATLATLGGTVYLYMIVPKGFFPQEDTGFLIGVTEAATDTSFEAMKERQQALTALLRKDPAVDYINSTVGAGGPNSTANYGRLFVGLKPLDQREPVSAVVARLRQQAAQVPGLQVFFQSIQNLNIGGRISKSQYQYVMQSGDTEALYRLAPEMRDRIAQVPGLQDVTTDLYIKNPQMTVEIDREKAAVYGITVEQVRNQLYNAYGTRQVGTIYTPSNDYQIILEVLPQFKVDPSDLSKLYMKAANGKTIPMDVVAKLVPTVGPLQINHQGQQPAVTISFNLAPNYSLGYAVDQITAIEQAARLPVTIATGFSGTAQVFQDSLRGQGVLILAAVFAAFVILGILYESFIHPITIISGLPSAGIGAILTLMLFNMELSVIAMIGIVMLVGIVKKNAIMMVDFALERRRFGLGAEQAIREAALLRFRPIMMTTFAAIFGTLPIALGAGAGTELRQPLGVAVVGGLFVSQLLTLFITPVVYIYLDGIDRRLKRRLEPQSEPDQRPRIAAAE</sequence>
<dbReference type="PANTHER" id="PTHR32063">
    <property type="match status" value="1"/>
</dbReference>
<dbReference type="SUPFAM" id="SSF82714">
    <property type="entry name" value="Multidrug efflux transporter AcrB TolC docking domain, DN and DC subdomains"/>
    <property type="match status" value="2"/>
</dbReference>
<feature type="transmembrane region" description="Helical" evidence="8">
    <location>
        <begin position="955"/>
        <end position="974"/>
    </location>
</feature>
<dbReference type="AlphaFoldDB" id="A0A318TLJ4"/>
<dbReference type="EMBL" id="QJTI01000001">
    <property type="protein sequence ID" value="PYF05524.1"/>
    <property type="molecule type" value="Genomic_DNA"/>
</dbReference>
<feature type="transmembrane region" description="Helical" evidence="8">
    <location>
        <begin position="431"/>
        <end position="457"/>
    </location>
</feature>
<dbReference type="SUPFAM" id="SSF82866">
    <property type="entry name" value="Multidrug efflux transporter AcrB transmembrane domain"/>
    <property type="match status" value="2"/>
</dbReference>
<keyword evidence="10" id="KW-1185">Reference proteome</keyword>
<dbReference type="FunFam" id="1.20.1640.10:FF:000001">
    <property type="entry name" value="Efflux pump membrane transporter"/>
    <property type="match status" value="1"/>
</dbReference>
<evidence type="ECO:0000256" key="1">
    <source>
        <dbReference type="ARBA" id="ARBA00004429"/>
    </source>
</evidence>
<dbReference type="GO" id="GO:0042910">
    <property type="term" value="F:xenobiotic transmembrane transporter activity"/>
    <property type="evidence" value="ECO:0007669"/>
    <property type="project" value="TreeGrafter"/>
</dbReference>
<evidence type="ECO:0000256" key="7">
    <source>
        <dbReference type="ARBA" id="ARBA00023136"/>
    </source>
</evidence>
<dbReference type="RefSeq" id="WP_110779364.1">
    <property type="nucleotide sequence ID" value="NZ_QJTI01000001.1"/>
</dbReference>
<evidence type="ECO:0000256" key="2">
    <source>
        <dbReference type="ARBA" id="ARBA00022448"/>
    </source>
</evidence>
<feature type="transmembrane region" description="Helical" evidence="8">
    <location>
        <begin position="336"/>
        <end position="353"/>
    </location>
</feature>
<dbReference type="Proteomes" id="UP000248148">
    <property type="component" value="Unassembled WGS sequence"/>
</dbReference>
<keyword evidence="3" id="KW-1003">Cell membrane</keyword>
<feature type="transmembrane region" description="Helical" evidence="8">
    <location>
        <begin position="909"/>
        <end position="934"/>
    </location>
</feature>
<keyword evidence="6 8" id="KW-1133">Transmembrane helix</keyword>
<comment type="subcellular location">
    <subcellularLocation>
        <location evidence="1">Cell inner membrane</location>
        <topology evidence="1">Multi-pass membrane protein</topology>
    </subcellularLocation>
</comment>
<evidence type="ECO:0000313" key="9">
    <source>
        <dbReference type="EMBL" id="PYF05524.1"/>
    </source>
</evidence>
<dbReference type="PANTHER" id="PTHR32063:SF21">
    <property type="entry name" value="MULTIDRUG RESISTANCE PROTEIN MDTB"/>
    <property type="match status" value="1"/>
</dbReference>
<protein>
    <submittedName>
        <fullName evidence="9">HAE1 family hydrophobic/amphiphilic exporter-1</fullName>
    </submittedName>
</protein>
<dbReference type="InterPro" id="IPR001036">
    <property type="entry name" value="Acrflvin-R"/>
</dbReference>
<feature type="transmembrane region" description="Helical" evidence="8">
    <location>
        <begin position="12"/>
        <end position="32"/>
    </location>
</feature>
<keyword evidence="7 8" id="KW-0472">Membrane</keyword>
<dbReference type="Pfam" id="PF00873">
    <property type="entry name" value="ACR_tran"/>
    <property type="match status" value="1"/>
</dbReference>
<dbReference type="Gene3D" id="3.30.70.1440">
    <property type="entry name" value="Multidrug efflux transporter AcrB pore domain"/>
    <property type="match status" value="1"/>
</dbReference>
<dbReference type="OrthoDB" id="9807350at2"/>
<organism evidence="9 10">
    <name type="scientific">Rhodopseudomonas faecalis</name>
    <dbReference type="NCBI Taxonomy" id="99655"/>
    <lineage>
        <taxon>Bacteria</taxon>
        <taxon>Pseudomonadati</taxon>
        <taxon>Pseudomonadota</taxon>
        <taxon>Alphaproteobacteria</taxon>
        <taxon>Hyphomicrobiales</taxon>
        <taxon>Nitrobacteraceae</taxon>
        <taxon>Rhodopseudomonas</taxon>
    </lineage>
</organism>
<keyword evidence="4" id="KW-0997">Cell inner membrane</keyword>
<evidence type="ECO:0000256" key="5">
    <source>
        <dbReference type="ARBA" id="ARBA00022692"/>
    </source>
</evidence>
<dbReference type="InterPro" id="IPR027463">
    <property type="entry name" value="AcrB_DN_DC_subdom"/>
</dbReference>
<dbReference type="GO" id="GO:0005886">
    <property type="term" value="C:plasma membrane"/>
    <property type="evidence" value="ECO:0007669"/>
    <property type="project" value="UniProtKB-SubCell"/>
</dbReference>
<gene>
    <name evidence="9" type="ORF">BJ122_101267</name>
</gene>
<dbReference type="Gene3D" id="3.30.70.1320">
    <property type="entry name" value="Multidrug efflux transporter AcrB pore domain like"/>
    <property type="match status" value="1"/>
</dbReference>
<keyword evidence="2" id="KW-0813">Transport</keyword>
<dbReference type="Gene3D" id="3.30.2090.10">
    <property type="entry name" value="Multidrug efflux transporter AcrB TolC docking domain, DN and DC subdomains"/>
    <property type="match status" value="2"/>
</dbReference>
<evidence type="ECO:0000256" key="6">
    <source>
        <dbReference type="ARBA" id="ARBA00022989"/>
    </source>
</evidence>
<dbReference type="Gene3D" id="3.30.70.1430">
    <property type="entry name" value="Multidrug efflux transporter AcrB pore domain"/>
    <property type="match status" value="2"/>
</dbReference>
<feature type="transmembrane region" description="Helical" evidence="8">
    <location>
        <begin position="858"/>
        <end position="876"/>
    </location>
</feature>
<evidence type="ECO:0000256" key="3">
    <source>
        <dbReference type="ARBA" id="ARBA00022475"/>
    </source>
</evidence>
<keyword evidence="5 8" id="KW-0812">Transmembrane</keyword>
<feature type="transmembrane region" description="Helical" evidence="8">
    <location>
        <begin position="529"/>
        <end position="549"/>
    </location>
</feature>
<proteinExistence type="predicted"/>
<reference evidence="9 10" key="1">
    <citation type="submission" date="2018-06" db="EMBL/GenBank/DDBJ databases">
        <title>Genomic Encyclopedia of Archaeal and Bacterial Type Strains, Phase II (KMG-II): from individual species to whole genera.</title>
        <authorList>
            <person name="Goeker M."/>
        </authorList>
    </citation>
    <scope>NUCLEOTIDE SEQUENCE [LARGE SCALE GENOMIC DNA]</scope>
    <source>
        <strain evidence="9 10">JCM 11668</strain>
    </source>
</reference>
<evidence type="ECO:0000256" key="4">
    <source>
        <dbReference type="ARBA" id="ARBA00022519"/>
    </source>
</evidence>